<evidence type="ECO:0000259" key="7">
    <source>
        <dbReference type="Pfam" id="PF17102"/>
    </source>
</evidence>
<reference evidence="9 10" key="1">
    <citation type="journal article" date="2019" name="ACS Chem. Biol.">
        <title>Identification and Mobilization of a Cryptic Antibiotic Biosynthesis Gene Locus from a Human-Pathogenic Nocardia Isolate.</title>
        <authorList>
            <person name="Herisse M."/>
            <person name="Ishida K."/>
            <person name="Porter J.L."/>
            <person name="Howden B."/>
            <person name="Hertweck C."/>
            <person name="Stinear T.P."/>
            <person name="Pidot S.J."/>
        </authorList>
    </citation>
    <scope>NUCLEOTIDE SEQUENCE [LARGE SCALE GENOMIC DNA]</scope>
    <source>
        <strain evidence="9 10">AUSMDU00012717</strain>
    </source>
</reference>
<evidence type="ECO:0000313" key="10">
    <source>
        <dbReference type="Proteomes" id="UP000503540"/>
    </source>
</evidence>
<feature type="domain" description="Stealth protein CR3 conserved region 3" evidence="7">
    <location>
        <begin position="379"/>
        <end position="425"/>
    </location>
</feature>
<sequence>MRNTLPGRRIAGAVPRDRYFRQFGQMGRRDMVDMGAVDSGMVDMVSRPVARNLAVSAAMIDDLGYLRAELAAAEVSFLLVRDIGHRLVLAANAAQAGMVRRVLKSAVVAGFSCNDVQHNVFRLGRDADPAHHVDVELWEYHGDTVSCPRPNALTRTVFDLADVEFTEVLLFDRRWPTLVDMFAPQATDVGFDIDIVFSWVDGTDPEFRARRAGMLDGVVVGEGDDADARIRQIDELKYALRSVHKNAPWLRRIFIATDSAVPEWLSDHPQVTVVRAVDHFSDTSGLPVFNSHAVESQLQHIDGLSEHFLYSNDDMFFARPVRPSMFFTPGGVSRFIEAGTRIGPGRNNERRSGFENAARVNRELLAARFGHVITRHLEHTPAPLRRSVLLEMEEEFAADFARTRASRFRAATDISVTNSLYHYYALLTGRAVPQESARMRYVDTTSRSGLALLPGLAKRRDVDFFCLNDGSFPEVPEAERTQAVSEFLRRYFPDPAPWERVSASPRHPIPESAPGAA</sequence>
<dbReference type="AlphaFoldDB" id="A0A6G9YQW3"/>
<dbReference type="EMBL" id="CP046172">
    <property type="protein sequence ID" value="QIS15695.1"/>
    <property type="molecule type" value="Genomic_DNA"/>
</dbReference>
<dbReference type="PANTHER" id="PTHR24045">
    <property type="match status" value="1"/>
</dbReference>
<dbReference type="Pfam" id="PF17102">
    <property type="entry name" value="Stealth_CR3"/>
    <property type="match status" value="1"/>
</dbReference>
<dbReference type="Pfam" id="PF17101">
    <property type="entry name" value="Stealth_CR1"/>
    <property type="match status" value="1"/>
</dbReference>
<comment type="similarity">
    <text evidence="1">Belongs to the stealth family.</text>
</comment>
<evidence type="ECO:0000313" key="9">
    <source>
        <dbReference type="EMBL" id="QIS15695.1"/>
    </source>
</evidence>
<proteinExistence type="inferred from homology"/>
<evidence type="ECO:0000259" key="5">
    <source>
        <dbReference type="Pfam" id="PF11380"/>
    </source>
</evidence>
<dbReference type="InterPro" id="IPR047141">
    <property type="entry name" value="Stealth"/>
</dbReference>
<gene>
    <name evidence="9" type="ORF">F5544_39380</name>
</gene>
<evidence type="ECO:0000259" key="6">
    <source>
        <dbReference type="Pfam" id="PF17101"/>
    </source>
</evidence>
<feature type="domain" description="Stealth protein CR4 conserved region 4" evidence="8">
    <location>
        <begin position="455"/>
        <end position="505"/>
    </location>
</feature>
<dbReference type="Proteomes" id="UP000503540">
    <property type="component" value="Chromosome"/>
</dbReference>
<dbReference type="Pfam" id="PF11380">
    <property type="entry name" value="Stealth_CR2"/>
    <property type="match status" value="1"/>
</dbReference>
<feature type="domain" description="Stealth protein CR1 conserved region 1" evidence="6">
    <location>
        <begin position="191"/>
        <end position="212"/>
    </location>
</feature>
<evidence type="ECO:0000256" key="1">
    <source>
        <dbReference type="ARBA" id="ARBA00007583"/>
    </source>
</evidence>
<evidence type="ECO:0000259" key="8">
    <source>
        <dbReference type="Pfam" id="PF17103"/>
    </source>
</evidence>
<feature type="domain" description="Stealth protein CR2 conserved region 2" evidence="5">
    <location>
        <begin position="229"/>
        <end position="332"/>
    </location>
</feature>
<dbReference type="GO" id="GO:0000271">
    <property type="term" value="P:polysaccharide biosynthetic process"/>
    <property type="evidence" value="ECO:0007669"/>
    <property type="project" value="UniProtKB-KW"/>
</dbReference>
<name>A0A6G9YQW3_9NOCA</name>
<protein>
    <submittedName>
        <fullName evidence="9">Exopolysaccharide phosphotransferase</fullName>
    </submittedName>
</protein>
<dbReference type="InterPro" id="IPR031357">
    <property type="entry name" value="Stealth_CR3"/>
</dbReference>
<organism evidence="9 10">
    <name type="scientific">Nocardia arthritidis</name>
    <dbReference type="NCBI Taxonomy" id="228602"/>
    <lineage>
        <taxon>Bacteria</taxon>
        <taxon>Bacillati</taxon>
        <taxon>Actinomycetota</taxon>
        <taxon>Actinomycetes</taxon>
        <taxon>Mycobacteriales</taxon>
        <taxon>Nocardiaceae</taxon>
        <taxon>Nocardia</taxon>
    </lineage>
</organism>
<keyword evidence="2 9" id="KW-0808">Transferase</keyword>
<dbReference type="PANTHER" id="PTHR24045:SF0">
    <property type="entry name" value="N-ACETYLGLUCOSAMINE-1-PHOSPHOTRANSFERASE SUBUNITS ALPHA_BETA"/>
    <property type="match status" value="1"/>
</dbReference>
<dbReference type="Pfam" id="PF17103">
    <property type="entry name" value="Stealth_CR4"/>
    <property type="match status" value="1"/>
</dbReference>
<evidence type="ECO:0000256" key="2">
    <source>
        <dbReference type="ARBA" id="ARBA00022679"/>
    </source>
</evidence>
<dbReference type="InterPro" id="IPR031356">
    <property type="entry name" value="Stealth_CR4"/>
</dbReference>
<evidence type="ECO:0000256" key="3">
    <source>
        <dbReference type="ARBA" id="ARBA00023169"/>
    </source>
</evidence>
<keyword evidence="10" id="KW-1185">Reference proteome</keyword>
<keyword evidence="3" id="KW-0270">Exopolysaccharide synthesis</keyword>
<dbReference type="GO" id="GO:0016772">
    <property type="term" value="F:transferase activity, transferring phosphorus-containing groups"/>
    <property type="evidence" value="ECO:0007669"/>
    <property type="project" value="InterPro"/>
</dbReference>
<accession>A0A6G9YQW3</accession>
<dbReference type="InterPro" id="IPR021520">
    <property type="entry name" value="Stealth_CR2"/>
</dbReference>
<dbReference type="KEGG" id="nah:F5544_39380"/>
<evidence type="ECO:0000256" key="4">
    <source>
        <dbReference type="SAM" id="MobiDB-lite"/>
    </source>
</evidence>
<feature type="region of interest" description="Disordered" evidence="4">
    <location>
        <begin position="496"/>
        <end position="517"/>
    </location>
</feature>
<dbReference type="InterPro" id="IPR031358">
    <property type="entry name" value="Stealth_CR1"/>
</dbReference>